<feature type="domain" description="PEGA" evidence="1">
    <location>
        <begin position="30"/>
        <end position="76"/>
    </location>
</feature>
<dbReference type="PROSITE" id="PS51257">
    <property type="entry name" value="PROKAR_LIPOPROTEIN"/>
    <property type="match status" value="1"/>
</dbReference>
<sequence>MCRSAIAFSVIFLAIVTGGCATIFSGTSDDIRISTDPEDAKIYREGRLVGEGDVTLTIQRAGAPPEIRVEKNGYESQSFKPETTFNNVAMINSTFVLSWGTDILSGSVVRYAEDSYHVQLIRDGQAGLNPAQRIVKFSLLNAAMVKLDLAVGEGEYLTELAGISGSQSGEDAFRAALLAERVTLLETGDPKAFATRVDRIFSRLAAMES</sequence>
<reference evidence="2 3" key="1">
    <citation type="submission" date="2023-09" db="EMBL/GenBank/DDBJ databases">
        <authorList>
            <person name="Rey-Velasco X."/>
        </authorList>
    </citation>
    <scope>NUCLEOTIDE SEQUENCE [LARGE SCALE GENOMIC DNA]</scope>
    <source>
        <strain evidence="2 3">P385</strain>
    </source>
</reference>
<comment type="caution">
    <text evidence="2">The sequence shown here is derived from an EMBL/GenBank/DDBJ whole genome shotgun (WGS) entry which is preliminary data.</text>
</comment>
<gene>
    <name evidence="2" type="ORF">RM531_13840</name>
</gene>
<name>A0ABU3BAR8_9GAMM</name>
<dbReference type="Pfam" id="PF08308">
    <property type="entry name" value="PEGA"/>
    <property type="match status" value="1"/>
</dbReference>
<keyword evidence="3" id="KW-1185">Reference proteome</keyword>
<dbReference type="InterPro" id="IPR013229">
    <property type="entry name" value="PEGA"/>
</dbReference>
<accession>A0ABU3BAR8</accession>
<evidence type="ECO:0000259" key="1">
    <source>
        <dbReference type="Pfam" id="PF08308"/>
    </source>
</evidence>
<proteinExistence type="predicted"/>
<organism evidence="2 3">
    <name type="scientific">Spectribacter acetivorans</name>
    <dbReference type="NCBI Taxonomy" id="3075603"/>
    <lineage>
        <taxon>Bacteria</taxon>
        <taxon>Pseudomonadati</taxon>
        <taxon>Pseudomonadota</taxon>
        <taxon>Gammaproteobacteria</taxon>
        <taxon>Salinisphaerales</taxon>
        <taxon>Salinisphaeraceae</taxon>
        <taxon>Spectribacter</taxon>
    </lineage>
</organism>
<evidence type="ECO:0000313" key="2">
    <source>
        <dbReference type="EMBL" id="MDT0619556.1"/>
    </source>
</evidence>
<dbReference type="Proteomes" id="UP001259982">
    <property type="component" value="Unassembled WGS sequence"/>
</dbReference>
<dbReference type="EMBL" id="JAVRHY010000016">
    <property type="protein sequence ID" value="MDT0619556.1"/>
    <property type="molecule type" value="Genomic_DNA"/>
</dbReference>
<evidence type="ECO:0000313" key="3">
    <source>
        <dbReference type="Proteomes" id="UP001259982"/>
    </source>
</evidence>
<protein>
    <submittedName>
        <fullName evidence="2">PEGA domain-containing protein</fullName>
    </submittedName>
</protein>
<dbReference type="RefSeq" id="WP_311660062.1">
    <property type="nucleotide sequence ID" value="NZ_JAVRHY010000016.1"/>
</dbReference>